<name>A0AAW7T9Q9_BURVI</name>
<reference evidence="2" key="1">
    <citation type="submission" date="2023-07" db="EMBL/GenBank/DDBJ databases">
        <title>A collection of bacterial strains from the Burkholderia cepacia Research Laboratory and Repository.</title>
        <authorList>
            <person name="Lipuma J."/>
            <person name="Spilker T."/>
            <person name="Caverly L."/>
        </authorList>
    </citation>
    <scope>NUCLEOTIDE SEQUENCE</scope>
    <source>
        <strain evidence="2">AU44268</strain>
    </source>
</reference>
<sequence length="229" mass="26285">MSNFTDILSQLFHDLEFTYYDDSCLETDEGFESKFLAPYERQQHLDPDAVSENLNKYWRRGDQAAREYACISISCAYAVAAKRAYPEDRDKAWAYLCQAKYEYGVTVAMISEPFAIKFANSKRTAAAANARHKQGKIVREYALQLAQSWSASSSSESPLKNPNNAARRLKKAVNDYAIERFRNATDPSDPFYNKSDPRVLATGEDKGKTKDPYSERTLRDWFKDLDFEQ</sequence>
<comment type="caution">
    <text evidence="2">The sequence shown here is derived from an EMBL/GenBank/DDBJ whole genome shotgun (WGS) entry which is preliminary data.</text>
</comment>
<proteinExistence type="predicted"/>
<accession>A0AAW7T9Q9</accession>
<protein>
    <submittedName>
        <fullName evidence="2">Uncharacterized protein</fullName>
    </submittedName>
</protein>
<evidence type="ECO:0000313" key="2">
    <source>
        <dbReference type="EMBL" id="MDN7798853.1"/>
    </source>
</evidence>
<feature type="compositionally biased region" description="Basic and acidic residues" evidence="1">
    <location>
        <begin position="203"/>
        <end position="214"/>
    </location>
</feature>
<dbReference type="RefSeq" id="WP_226245656.1">
    <property type="nucleotide sequence ID" value="NZ_JAIZRM010000003.1"/>
</dbReference>
<gene>
    <name evidence="2" type="ORF">QZM33_28345</name>
</gene>
<feature type="region of interest" description="Disordered" evidence="1">
    <location>
        <begin position="181"/>
        <end position="214"/>
    </location>
</feature>
<evidence type="ECO:0000313" key="3">
    <source>
        <dbReference type="Proteomes" id="UP001171620"/>
    </source>
</evidence>
<dbReference type="AlphaFoldDB" id="A0AAW7T9Q9"/>
<evidence type="ECO:0000256" key="1">
    <source>
        <dbReference type="SAM" id="MobiDB-lite"/>
    </source>
</evidence>
<dbReference type="EMBL" id="JAUJRV010000036">
    <property type="protein sequence ID" value="MDN7798853.1"/>
    <property type="molecule type" value="Genomic_DNA"/>
</dbReference>
<dbReference type="Proteomes" id="UP001171620">
    <property type="component" value="Unassembled WGS sequence"/>
</dbReference>
<organism evidence="2 3">
    <name type="scientific">Burkholderia vietnamiensis</name>
    <dbReference type="NCBI Taxonomy" id="60552"/>
    <lineage>
        <taxon>Bacteria</taxon>
        <taxon>Pseudomonadati</taxon>
        <taxon>Pseudomonadota</taxon>
        <taxon>Betaproteobacteria</taxon>
        <taxon>Burkholderiales</taxon>
        <taxon>Burkholderiaceae</taxon>
        <taxon>Burkholderia</taxon>
        <taxon>Burkholderia cepacia complex</taxon>
    </lineage>
</organism>